<protein>
    <recommendedName>
        <fullName evidence="1">Sugar 3,4-ketoisomerase QdtA cupin domain-containing protein</fullName>
    </recommendedName>
</protein>
<gene>
    <name evidence="2" type="ORF">A3J58_02595</name>
</gene>
<organism evidence="2 3">
    <name type="scientific">Candidatus Sungbacteria bacterium RIFCSPHIGHO2_02_FULL_52_23</name>
    <dbReference type="NCBI Taxonomy" id="1802274"/>
    <lineage>
        <taxon>Bacteria</taxon>
        <taxon>Candidatus Sungiibacteriota</taxon>
    </lineage>
</organism>
<dbReference type="InterPro" id="IPR011051">
    <property type="entry name" value="RmlC_Cupin_sf"/>
</dbReference>
<comment type="caution">
    <text evidence="2">The sequence shown here is derived from an EMBL/GenBank/DDBJ whole genome shotgun (WGS) entry which is preliminary data.</text>
</comment>
<proteinExistence type="predicted"/>
<feature type="domain" description="Sugar 3,4-ketoisomerase QdtA cupin" evidence="1">
    <location>
        <begin position="12"/>
        <end position="137"/>
    </location>
</feature>
<dbReference type="Pfam" id="PF05523">
    <property type="entry name" value="FdtA"/>
    <property type="match status" value="1"/>
</dbReference>
<dbReference type="EMBL" id="MHQM01000039">
    <property type="protein sequence ID" value="OHA02727.1"/>
    <property type="molecule type" value="Genomic_DNA"/>
</dbReference>
<evidence type="ECO:0000313" key="3">
    <source>
        <dbReference type="Proteomes" id="UP000178510"/>
    </source>
</evidence>
<dbReference type="CDD" id="cd20292">
    <property type="entry name" value="cupin_QdtA-like"/>
    <property type="match status" value="1"/>
</dbReference>
<dbReference type="Gene3D" id="2.60.120.10">
    <property type="entry name" value="Jelly Rolls"/>
    <property type="match status" value="1"/>
</dbReference>
<evidence type="ECO:0000259" key="1">
    <source>
        <dbReference type="Pfam" id="PF05523"/>
    </source>
</evidence>
<reference evidence="2 3" key="1">
    <citation type="journal article" date="2016" name="Nat. Commun.">
        <title>Thousands of microbial genomes shed light on interconnected biogeochemical processes in an aquifer system.</title>
        <authorList>
            <person name="Anantharaman K."/>
            <person name="Brown C.T."/>
            <person name="Hug L.A."/>
            <person name="Sharon I."/>
            <person name="Castelle C.J."/>
            <person name="Probst A.J."/>
            <person name="Thomas B.C."/>
            <person name="Singh A."/>
            <person name="Wilkins M.J."/>
            <person name="Karaoz U."/>
            <person name="Brodie E.L."/>
            <person name="Williams K.H."/>
            <person name="Hubbard S.S."/>
            <person name="Banfield J.F."/>
        </authorList>
    </citation>
    <scope>NUCLEOTIDE SEQUENCE [LARGE SCALE GENOMIC DNA]</scope>
</reference>
<dbReference type="STRING" id="1802274.A3J58_02595"/>
<dbReference type="InterPro" id="IPR008894">
    <property type="entry name" value="QdtA_cupin_dom"/>
</dbReference>
<dbReference type="InterPro" id="IPR014710">
    <property type="entry name" value="RmlC-like_jellyroll"/>
</dbReference>
<dbReference type="SUPFAM" id="SSF51182">
    <property type="entry name" value="RmlC-like cupins"/>
    <property type="match status" value="1"/>
</dbReference>
<accession>A0A1G2KTH0</accession>
<name>A0A1G2KTH0_9BACT</name>
<sequence length="142" mass="15687">MVEILVKNSGVVRLKAAGKAETGMLYAAEAEREIPFAIKRVYFMNGMPPDAVRGNHAHRTLTQIIFAAGGSFTLALDDGATKQTIKMSDPSCGIILGPHLWATMSEFSKDCVILIFADDYYDESEYIRDYAEFLEAIKQDTA</sequence>
<dbReference type="AlphaFoldDB" id="A0A1G2KTH0"/>
<evidence type="ECO:0000313" key="2">
    <source>
        <dbReference type="EMBL" id="OHA02727.1"/>
    </source>
</evidence>
<dbReference type="Proteomes" id="UP000178510">
    <property type="component" value="Unassembled WGS sequence"/>
</dbReference>